<dbReference type="InterPro" id="IPR036318">
    <property type="entry name" value="FAD-bd_PCMH-like_sf"/>
</dbReference>
<reference evidence="5 6" key="1">
    <citation type="submission" date="2023-08" db="EMBL/GenBank/DDBJ databases">
        <title>Implementing the SeqCode for naming new Mesorhizobium species isolated from Vachellia karroo root nodules.</title>
        <authorList>
            <person name="Van Lill M."/>
        </authorList>
    </citation>
    <scope>NUCLEOTIDE SEQUENCE [LARGE SCALE GENOMIC DNA]</scope>
    <source>
        <strain evidence="5 6">VK4B</strain>
    </source>
</reference>
<keyword evidence="2" id="KW-0274">FAD</keyword>
<dbReference type="InterPro" id="IPR006094">
    <property type="entry name" value="Oxid_FAD_bind_N"/>
</dbReference>
<dbReference type="SUPFAM" id="SSF56176">
    <property type="entry name" value="FAD-binding/transporter-associated domain-like"/>
    <property type="match status" value="1"/>
</dbReference>
<dbReference type="Pfam" id="PF01565">
    <property type="entry name" value="FAD_binding_4"/>
    <property type="match status" value="1"/>
</dbReference>
<evidence type="ECO:0000256" key="1">
    <source>
        <dbReference type="ARBA" id="ARBA00022630"/>
    </source>
</evidence>
<dbReference type="Gene3D" id="3.30.465.10">
    <property type="match status" value="1"/>
</dbReference>
<dbReference type="InterPro" id="IPR016164">
    <property type="entry name" value="FAD-linked_Oxase-like_C"/>
</dbReference>
<dbReference type="PANTHER" id="PTHR11748">
    <property type="entry name" value="D-LACTATE DEHYDROGENASE"/>
    <property type="match status" value="1"/>
</dbReference>
<proteinExistence type="predicted"/>
<evidence type="ECO:0000313" key="6">
    <source>
        <dbReference type="Proteomes" id="UP001276564"/>
    </source>
</evidence>
<dbReference type="InterPro" id="IPR016166">
    <property type="entry name" value="FAD-bd_PCMH"/>
</dbReference>
<evidence type="ECO:0000256" key="3">
    <source>
        <dbReference type="SAM" id="MobiDB-lite"/>
    </source>
</evidence>
<dbReference type="EMBL" id="JAVIIP010000018">
    <property type="protein sequence ID" value="MDX8541135.1"/>
    <property type="molecule type" value="Genomic_DNA"/>
</dbReference>
<comment type="caution">
    <text evidence="5">The sequence shown here is derived from an EMBL/GenBank/DDBJ whole genome shotgun (WGS) entry which is preliminary data.</text>
</comment>
<feature type="domain" description="FAD-binding PCMH-type" evidence="4">
    <location>
        <begin position="1"/>
        <end position="186"/>
    </location>
</feature>
<sequence length="422" mass="43984">MTTFTPSTSAEVLSTVQWAAAEEAPLEILGHGSKRGIGRPQQSEHTLDLSKLAGVTLYEPAELVLSARAGTPLADIEELLAENGQQFAFEPMDYGPLLGGEPGQGGKSGTIGGALAANLSGPRRLKAGAARDHILGISAVAGRGDAFKSGGRVVKNVTGYDLSKLMAGSWGTLAVLTDVTFKVLPAAETEVTLAIRGLLDDAAVAAMALALGSSAEVSSAAHLPERITARVAAGKHGSDAATLLRVEGFGPSVVYRIEALKSLLGKAGPLEEIAGEASKGIWRDIRDCIPFADGGARPVWRVSMAPSQAHHMVMALRMQAAVDAFYDWQGGLVWLSMRENDPEADLLRSLIRKHGGGHATLVRAAPAHRAALPVFEPQPPHLAALSARLKAEFDPKHILNPGRMAPASSSATLAHSSEGAAQ</sequence>
<dbReference type="SUPFAM" id="SSF55103">
    <property type="entry name" value="FAD-linked oxidases, C-terminal domain"/>
    <property type="match status" value="1"/>
</dbReference>
<accession>A0ABU5AV19</accession>
<dbReference type="Proteomes" id="UP001276564">
    <property type="component" value="Unassembled WGS sequence"/>
</dbReference>
<keyword evidence="1" id="KW-0285">Flavoprotein</keyword>
<dbReference type="PROSITE" id="PS51387">
    <property type="entry name" value="FAD_PCMH"/>
    <property type="match status" value="1"/>
</dbReference>
<dbReference type="EC" id="1.1.99.14" evidence="5"/>
<protein>
    <submittedName>
        <fullName evidence="5">Glycolate oxidase subunit GlcE</fullName>
        <ecNumber evidence="5">1.1.99.14</ecNumber>
    </submittedName>
</protein>
<dbReference type="GO" id="GO:0019154">
    <property type="term" value="F:glycolate dehydrogenase activity"/>
    <property type="evidence" value="ECO:0007669"/>
    <property type="project" value="UniProtKB-EC"/>
</dbReference>
<keyword evidence="5" id="KW-0560">Oxidoreductase</keyword>
<organism evidence="5 6">
    <name type="scientific">Mesorhizobium abyssinicae</name>
    <dbReference type="NCBI Taxonomy" id="1209958"/>
    <lineage>
        <taxon>Bacteria</taxon>
        <taxon>Pseudomonadati</taxon>
        <taxon>Pseudomonadota</taxon>
        <taxon>Alphaproteobacteria</taxon>
        <taxon>Hyphomicrobiales</taxon>
        <taxon>Phyllobacteriaceae</taxon>
        <taxon>Mesorhizobium</taxon>
    </lineage>
</organism>
<dbReference type="InterPro" id="IPR016169">
    <property type="entry name" value="FAD-bd_PCMH_sub2"/>
</dbReference>
<name>A0ABU5AV19_9HYPH</name>
<feature type="region of interest" description="Disordered" evidence="3">
    <location>
        <begin position="400"/>
        <end position="422"/>
    </location>
</feature>
<dbReference type="NCBIfam" id="NF008439">
    <property type="entry name" value="PRK11282.1"/>
    <property type="match status" value="1"/>
</dbReference>
<gene>
    <name evidence="5" type="primary">glcE</name>
    <name evidence="5" type="ORF">RFM23_26300</name>
</gene>
<evidence type="ECO:0000256" key="2">
    <source>
        <dbReference type="ARBA" id="ARBA00022827"/>
    </source>
</evidence>
<evidence type="ECO:0000259" key="4">
    <source>
        <dbReference type="PROSITE" id="PS51387"/>
    </source>
</evidence>
<dbReference type="RefSeq" id="WP_320321745.1">
    <property type="nucleotide sequence ID" value="NZ_JAVIIP010000018.1"/>
</dbReference>
<keyword evidence="6" id="KW-1185">Reference proteome</keyword>
<dbReference type="PANTHER" id="PTHR11748:SF103">
    <property type="entry name" value="GLYCOLATE OXIDASE SUBUNIT GLCE"/>
    <property type="match status" value="1"/>
</dbReference>
<evidence type="ECO:0000313" key="5">
    <source>
        <dbReference type="EMBL" id="MDX8541135.1"/>
    </source>
</evidence>